<evidence type="ECO:0000313" key="1">
    <source>
        <dbReference type="EMBL" id="GAA0923547.1"/>
    </source>
</evidence>
<gene>
    <name evidence="1" type="ORF">GCM10009554_01750</name>
</gene>
<proteinExistence type="predicted"/>
<evidence type="ECO:0000313" key="2">
    <source>
        <dbReference type="Proteomes" id="UP001500542"/>
    </source>
</evidence>
<sequence>MATPLRGELAVLIYLGWYDGPVEGVLRGGGEPSCWYFKLFAERWETNLPDDRLFALRRLSDADSLILGTEFGFGDMQNWIEIEAQATPDARRIIDNLGFAPRAHPDLILRTSDFVTASDVWSVTPADRYGAGGLQAKQQRRSALDGAE</sequence>
<accession>A0ABP3ZNM6</accession>
<dbReference type="Proteomes" id="UP001500542">
    <property type="component" value="Unassembled WGS sequence"/>
</dbReference>
<organism evidence="1 2">
    <name type="scientific">Kribbella koreensis</name>
    <dbReference type="NCBI Taxonomy" id="57909"/>
    <lineage>
        <taxon>Bacteria</taxon>
        <taxon>Bacillati</taxon>
        <taxon>Actinomycetota</taxon>
        <taxon>Actinomycetes</taxon>
        <taxon>Propionibacteriales</taxon>
        <taxon>Kribbellaceae</taxon>
        <taxon>Kribbella</taxon>
    </lineage>
</organism>
<keyword evidence="2" id="KW-1185">Reference proteome</keyword>
<reference evidence="2" key="1">
    <citation type="journal article" date="2019" name="Int. J. Syst. Evol. Microbiol.">
        <title>The Global Catalogue of Microorganisms (GCM) 10K type strain sequencing project: providing services to taxonomists for standard genome sequencing and annotation.</title>
        <authorList>
            <consortium name="The Broad Institute Genomics Platform"/>
            <consortium name="The Broad Institute Genome Sequencing Center for Infectious Disease"/>
            <person name="Wu L."/>
            <person name="Ma J."/>
        </authorList>
    </citation>
    <scope>NUCLEOTIDE SEQUENCE [LARGE SCALE GENOMIC DNA]</scope>
    <source>
        <strain evidence="2">JCM 10977</strain>
    </source>
</reference>
<dbReference type="EMBL" id="BAAAHK010000001">
    <property type="protein sequence ID" value="GAA0923547.1"/>
    <property type="molecule type" value="Genomic_DNA"/>
</dbReference>
<name>A0ABP3ZNM6_9ACTN</name>
<protein>
    <submittedName>
        <fullName evidence="1">Uncharacterized protein</fullName>
    </submittedName>
</protein>
<comment type="caution">
    <text evidence="1">The sequence shown here is derived from an EMBL/GenBank/DDBJ whole genome shotgun (WGS) entry which is preliminary data.</text>
</comment>